<dbReference type="GO" id="GO:0006515">
    <property type="term" value="P:protein quality control for misfolded or incompletely synthesized proteins"/>
    <property type="evidence" value="ECO:0007669"/>
    <property type="project" value="UniProtKB-UniRule"/>
</dbReference>
<keyword evidence="4 7" id="KW-0694">RNA-binding</keyword>
<evidence type="ECO:0000256" key="4">
    <source>
        <dbReference type="ARBA" id="ARBA00022884"/>
    </source>
</evidence>
<dbReference type="InterPro" id="IPR036416">
    <property type="entry name" value="Pept_tRNA_hydro_sf"/>
</dbReference>
<dbReference type="InterPro" id="IPR018171">
    <property type="entry name" value="Pept_tRNA_hydro_CS"/>
</dbReference>
<sequence length="195" mass="21733">MFLIVGLGNPGQKYQNNRHNIGFKVVDSLIYSLNATKQSDKNFQGEVYKSNQTILLKPQTFMNLSGESVQSVRNFYKISEFLVIHDELDLPFGAVKFKFGGGSGGHNGLKSIDALCGNEYYRIRYGIGKPIVKEQVTHWVLSDFDSQEQAANPALIAHCTKAALEITQLESPKELANRISSLLTLTPQPQNKEVK</sequence>
<dbReference type="InterPro" id="IPR001328">
    <property type="entry name" value="Pept_tRNA_hydro"/>
</dbReference>
<keyword evidence="7" id="KW-0963">Cytoplasm</keyword>
<dbReference type="PROSITE" id="PS01196">
    <property type="entry name" value="PEPT_TRNA_HYDROL_2"/>
    <property type="match status" value="1"/>
</dbReference>
<evidence type="ECO:0000256" key="9">
    <source>
        <dbReference type="RuleBase" id="RU004320"/>
    </source>
</evidence>
<feature type="binding site" evidence="7">
    <location>
        <position position="107"/>
    </location>
    <ligand>
        <name>tRNA</name>
        <dbReference type="ChEBI" id="CHEBI:17843"/>
    </ligand>
</feature>
<keyword evidence="2 7" id="KW-0820">tRNA-binding</keyword>
<evidence type="ECO:0000313" key="11">
    <source>
        <dbReference type="Proteomes" id="UP000256650"/>
    </source>
</evidence>
<comment type="subcellular location">
    <subcellularLocation>
        <location evidence="7">Cytoplasm</location>
    </subcellularLocation>
</comment>
<dbReference type="FunFam" id="3.40.50.1470:FF:000001">
    <property type="entry name" value="Peptidyl-tRNA hydrolase"/>
    <property type="match status" value="1"/>
</dbReference>
<comment type="similarity">
    <text evidence="5 7 9">Belongs to the PTH family.</text>
</comment>
<comment type="function">
    <text evidence="7">Catalyzes the release of premature peptidyl moieties from peptidyl-tRNA molecules trapped in stalled 50S ribosomal subunits, and thus maintains levels of free tRNAs and 50S ribosomes.</text>
</comment>
<reference evidence="10 11" key="1">
    <citation type="submission" date="2018-04" db="EMBL/GenBank/DDBJ databases">
        <title>Novel Campyloabacter and Helicobacter Species and Strains.</title>
        <authorList>
            <person name="Mannion A.J."/>
            <person name="Shen Z."/>
            <person name="Fox J.G."/>
        </authorList>
    </citation>
    <scope>NUCLEOTIDE SEQUENCE [LARGE SCALE GENOMIC DNA]</scope>
    <source>
        <strain evidence="10 11">MIT 99-5101</strain>
    </source>
</reference>
<evidence type="ECO:0000256" key="3">
    <source>
        <dbReference type="ARBA" id="ARBA00022801"/>
    </source>
</evidence>
<evidence type="ECO:0000256" key="8">
    <source>
        <dbReference type="RuleBase" id="RU000673"/>
    </source>
</evidence>
<dbReference type="CDD" id="cd00462">
    <property type="entry name" value="PTH"/>
    <property type="match status" value="1"/>
</dbReference>
<dbReference type="GO" id="GO:0072344">
    <property type="term" value="P:rescue of stalled ribosome"/>
    <property type="evidence" value="ECO:0007669"/>
    <property type="project" value="UniProtKB-UniRule"/>
</dbReference>
<organism evidence="10 11">
    <name type="scientific">Helicobacter ganmani</name>
    <dbReference type="NCBI Taxonomy" id="60246"/>
    <lineage>
        <taxon>Bacteria</taxon>
        <taxon>Pseudomonadati</taxon>
        <taxon>Campylobacterota</taxon>
        <taxon>Epsilonproteobacteria</taxon>
        <taxon>Campylobacterales</taxon>
        <taxon>Helicobacteraceae</taxon>
        <taxon>Helicobacter</taxon>
    </lineage>
</organism>
<proteinExistence type="inferred from homology"/>
<evidence type="ECO:0000256" key="6">
    <source>
        <dbReference type="ARBA" id="ARBA00050038"/>
    </source>
</evidence>
<dbReference type="PROSITE" id="PS01195">
    <property type="entry name" value="PEPT_TRNA_HYDROL_1"/>
    <property type="match status" value="1"/>
</dbReference>
<protein>
    <recommendedName>
        <fullName evidence="6 7">Peptidyl-tRNA hydrolase</fullName>
        <shortName evidence="7">Pth</shortName>
        <ecNumber evidence="1 7">3.1.1.29</ecNumber>
    </recommendedName>
</protein>
<feature type="binding site" evidence="7">
    <location>
        <position position="63"/>
    </location>
    <ligand>
        <name>tRNA</name>
        <dbReference type="ChEBI" id="CHEBI:17843"/>
    </ligand>
</feature>
<dbReference type="OrthoDB" id="9800507at2"/>
<dbReference type="GeneID" id="82534818"/>
<comment type="catalytic activity">
    <reaction evidence="7 8">
        <text>an N-acyl-L-alpha-aminoacyl-tRNA + H2O = an N-acyl-L-amino acid + a tRNA + H(+)</text>
        <dbReference type="Rhea" id="RHEA:54448"/>
        <dbReference type="Rhea" id="RHEA-COMP:10123"/>
        <dbReference type="Rhea" id="RHEA-COMP:13883"/>
        <dbReference type="ChEBI" id="CHEBI:15377"/>
        <dbReference type="ChEBI" id="CHEBI:15378"/>
        <dbReference type="ChEBI" id="CHEBI:59874"/>
        <dbReference type="ChEBI" id="CHEBI:78442"/>
        <dbReference type="ChEBI" id="CHEBI:138191"/>
        <dbReference type="EC" id="3.1.1.29"/>
    </reaction>
</comment>
<dbReference type="GO" id="GO:0005737">
    <property type="term" value="C:cytoplasm"/>
    <property type="evidence" value="ECO:0007669"/>
    <property type="project" value="UniProtKB-SubCell"/>
</dbReference>
<name>A0A3D8IGP2_9HELI</name>
<dbReference type="PANTHER" id="PTHR17224:SF1">
    <property type="entry name" value="PEPTIDYL-TRNA HYDROLASE"/>
    <property type="match status" value="1"/>
</dbReference>
<comment type="caution">
    <text evidence="10">The sequence shown here is derived from an EMBL/GenBank/DDBJ whole genome shotgun (WGS) entry which is preliminary data.</text>
</comment>
<dbReference type="PANTHER" id="PTHR17224">
    <property type="entry name" value="PEPTIDYL-TRNA HYDROLASE"/>
    <property type="match status" value="1"/>
</dbReference>
<feature type="active site" description="Proton acceptor" evidence="7">
    <location>
        <position position="19"/>
    </location>
</feature>
<feature type="binding site" evidence="7">
    <location>
        <position position="14"/>
    </location>
    <ligand>
        <name>tRNA</name>
        <dbReference type="ChEBI" id="CHEBI:17843"/>
    </ligand>
</feature>
<dbReference type="EC" id="3.1.1.29" evidence="1 7"/>
<keyword evidence="3 7" id="KW-0378">Hydrolase</keyword>
<dbReference type="Proteomes" id="UP000256650">
    <property type="component" value="Unassembled WGS sequence"/>
</dbReference>
<comment type="function">
    <text evidence="7">Hydrolyzes ribosome-free peptidyl-tRNAs (with 1 or more amino acids incorporated), which drop off the ribosome during protein synthesis, or as a result of ribosome stalling.</text>
</comment>
<evidence type="ECO:0000256" key="7">
    <source>
        <dbReference type="HAMAP-Rule" id="MF_00083"/>
    </source>
</evidence>
<dbReference type="GO" id="GO:0000049">
    <property type="term" value="F:tRNA binding"/>
    <property type="evidence" value="ECO:0007669"/>
    <property type="project" value="UniProtKB-UniRule"/>
</dbReference>
<dbReference type="AlphaFoldDB" id="A0A3D8IGP2"/>
<dbReference type="HAMAP" id="MF_00083">
    <property type="entry name" value="Pept_tRNA_hydro_bact"/>
    <property type="match status" value="1"/>
</dbReference>
<evidence type="ECO:0000256" key="5">
    <source>
        <dbReference type="ARBA" id="ARBA00038063"/>
    </source>
</evidence>
<accession>A0A3D8IGP2</accession>
<feature type="site" description="Stabilizes the basic form of H active site to accept a proton" evidence="7">
    <location>
        <position position="86"/>
    </location>
</feature>
<gene>
    <name evidence="7" type="primary">pth</name>
    <name evidence="10" type="ORF">CQA43_00725</name>
</gene>
<dbReference type="GO" id="GO:0004045">
    <property type="term" value="F:peptidyl-tRNA hydrolase activity"/>
    <property type="evidence" value="ECO:0007669"/>
    <property type="project" value="UniProtKB-UniRule"/>
</dbReference>
<dbReference type="RefSeq" id="WP_115550703.1">
    <property type="nucleotide sequence ID" value="NZ_CAOQIW010000002.1"/>
</dbReference>
<dbReference type="SUPFAM" id="SSF53178">
    <property type="entry name" value="Peptidyl-tRNA hydrolase-like"/>
    <property type="match status" value="1"/>
</dbReference>
<dbReference type="Gene3D" id="3.40.50.1470">
    <property type="entry name" value="Peptidyl-tRNA hydrolase"/>
    <property type="match status" value="1"/>
</dbReference>
<dbReference type="Pfam" id="PF01195">
    <property type="entry name" value="Pept_tRNA_hydro"/>
    <property type="match status" value="1"/>
</dbReference>
<evidence type="ECO:0000313" key="10">
    <source>
        <dbReference type="EMBL" id="RDU64369.1"/>
    </source>
</evidence>
<evidence type="ECO:0000256" key="1">
    <source>
        <dbReference type="ARBA" id="ARBA00013260"/>
    </source>
</evidence>
<keyword evidence="11" id="KW-1185">Reference proteome</keyword>
<feature type="binding site" evidence="7">
    <location>
        <position position="61"/>
    </location>
    <ligand>
        <name>tRNA</name>
        <dbReference type="ChEBI" id="CHEBI:17843"/>
    </ligand>
</feature>
<dbReference type="NCBIfam" id="TIGR00447">
    <property type="entry name" value="pth"/>
    <property type="match status" value="1"/>
</dbReference>
<evidence type="ECO:0000256" key="2">
    <source>
        <dbReference type="ARBA" id="ARBA00022555"/>
    </source>
</evidence>
<comment type="subunit">
    <text evidence="7">Monomer.</text>
</comment>
<feature type="site" description="Discriminates between blocked and unblocked aminoacyl-tRNA" evidence="7">
    <location>
        <position position="9"/>
    </location>
</feature>
<dbReference type="EMBL" id="NXLS01000001">
    <property type="protein sequence ID" value="RDU64369.1"/>
    <property type="molecule type" value="Genomic_DNA"/>
</dbReference>